<dbReference type="Pfam" id="PF07725">
    <property type="entry name" value="LRR_3"/>
    <property type="match status" value="1"/>
</dbReference>
<dbReference type="Pfam" id="PF01582">
    <property type="entry name" value="TIR"/>
    <property type="match status" value="1"/>
</dbReference>
<dbReference type="InterPro" id="IPR032675">
    <property type="entry name" value="LRR_dom_sf"/>
</dbReference>
<evidence type="ECO:0000256" key="2">
    <source>
        <dbReference type="ARBA" id="ARBA00022614"/>
    </source>
</evidence>
<keyword evidence="2" id="KW-0433">Leucine-rich repeat</keyword>
<organism evidence="9 10">
    <name type="scientific">Camelina sativa</name>
    <name type="common">False flax</name>
    <name type="synonym">Myagrum sativum</name>
    <dbReference type="NCBI Taxonomy" id="90675"/>
    <lineage>
        <taxon>Eukaryota</taxon>
        <taxon>Viridiplantae</taxon>
        <taxon>Streptophyta</taxon>
        <taxon>Embryophyta</taxon>
        <taxon>Tracheophyta</taxon>
        <taxon>Spermatophyta</taxon>
        <taxon>Magnoliopsida</taxon>
        <taxon>eudicotyledons</taxon>
        <taxon>Gunneridae</taxon>
        <taxon>Pentapetalae</taxon>
        <taxon>rosids</taxon>
        <taxon>malvids</taxon>
        <taxon>Brassicales</taxon>
        <taxon>Brassicaceae</taxon>
        <taxon>Camelineae</taxon>
        <taxon>Camelina</taxon>
    </lineage>
</organism>
<keyword evidence="5" id="KW-0611">Plant defense</keyword>
<accession>A0ABM1QSG5</accession>
<evidence type="ECO:0000313" key="10">
    <source>
        <dbReference type="RefSeq" id="XP_019089703.1"/>
    </source>
</evidence>
<evidence type="ECO:0000256" key="4">
    <source>
        <dbReference type="ARBA" id="ARBA00022801"/>
    </source>
</evidence>
<dbReference type="InterPro" id="IPR042197">
    <property type="entry name" value="Apaf_helical"/>
</dbReference>
<dbReference type="PANTHER" id="PTHR11017">
    <property type="entry name" value="LEUCINE-RICH REPEAT-CONTAINING PROTEIN"/>
    <property type="match status" value="1"/>
</dbReference>
<dbReference type="InterPro" id="IPR002182">
    <property type="entry name" value="NB-ARC"/>
</dbReference>
<dbReference type="SUPFAM" id="SSF52200">
    <property type="entry name" value="Toll/Interleukin receptor TIR domain"/>
    <property type="match status" value="1"/>
</dbReference>
<dbReference type="Gene3D" id="3.80.10.10">
    <property type="entry name" value="Ribonuclease Inhibitor"/>
    <property type="match status" value="2"/>
</dbReference>
<dbReference type="InterPro" id="IPR045344">
    <property type="entry name" value="C-JID"/>
</dbReference>
<comment type="catalytic activity">
    <reaction evidence="7">
        <text>NAD(+) + H2O = ADP-D-ribose + nicotinamide + H(+)</text>
        <dbReference type="Rhea" id="RHEA:16301"/>
        <dbReference type="ChEBI" id="CHEBI:15377"/>
        <dbReference type="ChEBI" id="CHEBI:15378"/>
        <dbReference type="ChEBI" id="CHEBI:17154"/>
        <dbReference type="ChEBI" id="CHEBI:57540"/>
        <dbReference type="ChEBI" id="CHEBI:57967"/>
        <dbReference type="EC" id="3.2.2.6"/>
    </reaction>
    <physiologicalReaction direction="left-to-right" evidence="7">
        <dbReference type="Rhea" id="RHEA:16302"/>
    </physiologicalReaction>
</comment>
<feature type="domain" description="TIR" evidence="8">
    <location>
        <begin position="41"/>
        <end position="205"/>
    </location>
</feature>
<keyword evidence="3" id="KW-0677">Repeat</keyword>
<keyword evidence="9" id="KW-1185">Reference proteome</keyword>
<reference evidence="10" key="2">
    <citation type="submission" date="2025-08" db="UniProtKB">
        <authorList>
            <consortium name="RefSeq"/>
        </authorList>
    </citation>
    <scope>IDENTIFICATION</scope>
    <source>
        <tissue evidence="10">Leaf</tissue>
    </source>
</reference>
<keyword evidence="6" id="KW-0520">NAD</keyword>
<dbReference type="SUPFAM" id="SSF52540">
    <property type="entry name" value="P-loop containing nucleoside triphosphate hydrolases"/>
    <property type="match status" value="1"/>
</dbReference>
<dbReference type="EC" id="3.2.2.6" evidence="1"/>
<dbReference type="SUPFAM" id="SSF46785">
    <property type="entry name" value="Winged helix' DNA-binding domain"/>
    <property type="match status" value="1"/>
</dbReference>
<dbReference type="Pfam" id="PF20160">
    <property type="entry name" value="C-JID"/>
    <property type="match status" value="1"/>
</dbReference>
<dbReference type="InterPro" id="IPR011713">
    <property type="entry name" value="Leu-rich_rpt_3"/>
</dbReference>
<evidence type="ECO:0000256" key="7">
    <source>
        <dbReference type="ARBA" id="ARBA00047304"/>
    </source>
</evidence>
<dbReference type="GeneID" id="104718681"/>
<dbReference type="PROSITE" id="PS50104">
    <property type="entry name" value="TIR"/>
    <property type="match status" value="1"/>
</dbReference>
<evidence type="ECO:0000259" key="8">
    <source>
        <dbReference type="PROSITE" id="PS50104"/>
    </source>
</evidence>
<dbReference type="Proteomes" id="UP000694864">
    <property type="component" value="Chromosome 2"/>
</dbReference>
<dbReference type="InterPro" id="IPR044974">
    <property type="entry name" value="Disease_R_plants"/>
</dbReference>
<dbReference type="RefSeq" id="XP_019089703.1">
    <property type="nucleotide sequence ID" value="XM_019234158.1"/>
</dbReference>
<dbReference type="SMART" id="SM00255">
    <property type="entry name" value="TIR"/>
    <property type="match status" value="1"/>
</dbReference>
<dbReference type="Gene3D" id="1.10.8.430">
    <property type="entry name" value="Helical domain of apoptotic protease-activating factors"/>
    <property type="match status" value="1"/>
</dbReference>
<dbReference type="SUPFAM" id="SSF52058">
    <property type="entry name" value="L domain-like"/>
    <property type="match status" value="1"/>
</dbReference>
<dbReference type="PANTHER" id="PTHR11017:SF411">
    <property type="entry name" value="ADP-RIBOSYL CYCLASE_CYCLIC ADP-RIBOSE HYDROLASE-RELATED"/>
    <property type="match status" value="1"/>
</dbReference>
<evidence type="ECO:0000313" key="9">
    <source>
        <dbReference type="Proteomes" id="UP000694864"/>
    </source>
</evidence>
<name>A0ABM1QSG5_CAMSA</name>
<dbReference type="PRINTS" id="PR00364">
    <property type="entry name" value="DISEASERSIST"/>
</dbReference>
<gene>
    <name evidence="10" type="primary">LOC104718681</name>
</gene>
<proteinExistence type="predicted"/>
<dbReference type="InterPro" id="IPR027417">
    <property type="entry name" value="P-loop_NTPase"/>
</dbReference>
<reference evidence="9" key="1">
    <citation type="journal article" date="2014" name="Nat. Commun.">
        <title>The emerging biofuel crop Camelina sativa retains a highly undifferentiated hexaploid genome structure.</title>
        <authorList>
            <person name="Kagale S."/>
            <person name="Koh C."/>
            <person name="Nixon J."/>
            <person name="Bollina V."/>
            <person name="Clarke W.E."/>
            <person name="Tuteja R."/>
            <person name="Spillane C."/>
            <person name="Robinson S.J."/>
            <person name="Links M.G."/>
            <person name="Clarke C."/>
            <person name="Higgins E.E."/>
            <person name="Huebert T."/>
            <person name="Sharpe A.G."/>
            <person name="Parkin I.A."/>
        </authorList>
    </citation>
    <scope>NUCLEOTIDE SEQUENCE [LARGE SCALE GENOMIC DNA]</scope>
    <source>
        <strain evidence="9">cv. DH55</strain>
    </source>
</reference>
<sequence>MNSSFSISTLFRKLRFQQNSEQVDSPSSSSSVPPSSLSRTWKHHVFLSFHGEDVRKTFLTHILKELRGKGIDPYIDNDIERGKSIGPELIEAIKGSRIAIVLLSRNYASSSWCLNELVEIMKCREELGQIVMTIFYDVDPTDVKKQMGAFGKVFNKTCKVKPKKEIKRWRIALEGVATIAGEHSRNWVSEAAMIEKIAMDVSNKLNNSTPSRDFNSLVGMGAHMKNMGTMLGLESDEVRMIGIWGPSGIGKTTIARYLYNQISSSFDLSVFMEDIKELTSTRRVSSDDYSAKLYLQKQFLSQILNHKDIEIPHLGVVQDRLNDKKVLIVLDNIDQSIQLDAIAKETSWFGHGSRIIITTQDQKLLKSHGINHIYKVDFPSVYEASHIFCMYAFGQKFPKKGLEALSWEVTNLLGKLPLGLRVMGSHFRGMSKQEWIDALPRLRTRLDASIQSILMFSYNALCDEDKDLFVHIACLFNYQMIELMEDHLGKSFLDVKQQFRILSEKSLISVENGCVYMHNLLVQLGKEIVCRELGNQSIIKPGKRQFLVDARDICEVLTNDTGSKNVIGIHFDSSGLSGELSISERAFEGMSNLEFLRFKCMYDNQNHNLSLPLGLNHLSQKLRLLHWDRFPMTCLPSNFCTECLVELYMIDSQLQKLWEGDRPLRNLKWVNLSLSKNLKELPDLSTATNLQHMFLSSCSSLVELPSLNATNLKKMDISKCSSLVELPSWMGNANNLSLLNLMGCSSLVELPSSIGNATNLQTLKLDMCTSLVELPSSIGNLHKLQKLIAIGCSKLEVLPTNINLESLDEVNFCNCLMLKSFPEISTHIRLLNLARTAIKEVPSSIKSWPNLSSLGMSFNENLQEFPHALDIITSLVFEDKEMQEISPWVKKVSRLRFLTLIGCKKLVSIPQLPDSLDHLRAENCESLVRLDCFFHNPKHLQFTNCFKLNKEARELIVQTSTRCTVLPGEEVPENFTYRANTGSSVMVNLNKRPLSKTSRFKACILLVGEGGDKEKEVFGMKEMRISYLIMEKHNPGVSVPCKPIGYSLSYSFTDHLYIFEFEGDVTSNELRFDFKIYCSERKIKECGVMLSKSLSCLWD</sequence>
<dbReference type="Gene3D" id="3.40.50.10140">
    <property type="entry name" value="Toll/interleukin-1 receptor homology (TIR) domain"/>
    <property type="match status" value="1"/>
</dbReference>
<evidence type="ECO:0000256" key="5">
    <source>
        <dbReference type="ARBA" id="ARBA00022821"/>
    </source>
</evidence>
<protein>
    <recommendedName>
        <fullName evidence="1">ADP-ribosyl cyclase/cyclic ADP-ribose hydrolase</fullName>
        <ecNumber evidence="1">3.2.2.6</ecNumber>
    </recommendedName>
</protein>
<keyword evidence="4" id="KW-0378">Hydrolase</keyword>
<evidence type="ECO:0000256" key="3">
    <source>
        <dbReference type="ARBA" id="ARBA00022737"/>
    </source>
</evidence>
<evidence type="ECO:0000256" key="1">
    <source>
        <dbReference type="ARBA" id="ARBA00011982"/>
    </source>
</evidence>
<dbReference type="InterPro" id="IPR036390">
    <property type="entry name" value="WH_DNA-bd_sf"/>
</dbReference>
<evidence type="ECO:0000256" key="6">
    <source>
        <dbReference type="ARBA" id="ARBA00023027"/>
    </source>
</evidence>
<dbReference type="Pfam" id="PF23282">
    <property type="entry name" value="WHD_ROQ1"/>
    <property type="match status" value="1"/>
</dbReference>
<dbReference type="Gene3D" id="3.40.50.300">
    <property type="entry name" value="P-loop containing nucleotide triphosphate hydrolases"/>
    <property type="match status" value="1"/>
</dbReference>
<dbReference type="InterPro" id="IPR035897">
    <property type="entry name" value="Toll_tir_struct_dom_sf"/>
</dbReference>
<dbReference type="InterPro" id="IPR058192">
    <property type="entry name" value="WHD_ROQ1-like"/>
</dbReference>
<dbReference type="Pfam" id="PF00931">
    <property type="entry name" value="NB-ARC"/>
    <property type="match status" value="1"/>
</dbReference>
<dbReference type="InterPro" id="IPR000157">
    <property type="entry name" value="TIR_dom"/>
</dbReference>